<dbReference type="InterPro" id="IPR011990">
    <property type="entry name" value="TPR-like_helical_dom_sf"/>
</dbReference>
<evidence type="ECO:0000313" key="4">
    <source>
        <dbReference type="EMBL" id="HEW46949.1"/>
    </source>
</evidence>
<evidence type="ECO:0000256" key="1">
    <source>
        <dbReference type="ARBA" id="ARBA00022737"/>
    </source>
</evidence>
<protein>
    <submittedName>
        <fullName evidence="4">Tetratricopeptide repeat protein</fullName>
    </submittedName>
</protein>
<evidence type="ECO:0000256" key="3">
    <source>
        <dbReference type="PROSITE-ProRule" id="PRU00339"/>
    </source>
</evidence>
<dbReference type="PROSITE" id="PS50005">
    <property type="entry name" value="TPR"/>
    <property type="match status" value="1"/>
</dbReference>
<dbReference type="EMBL" id="DSFP01000081">
    <property type="protein sequence ID" value="HEW46949.1"/>
    <property type="molecule type" value="Genomic_DNA"/>
</dbReference>
<dbReference type="Gene3D" id="1.25.40.10">
    <property type="entry name" value="Tetratricopeptide repeat domain"/>
    <property type="match status" value="1"/>
</dbReference>
<evidence type="ECO:0000256" key="2">
    <source>
        <dbReference type="ARBA" id="ARBA00022803"/>
    </source>
</evidence>
<proteinExistence type="predicted"/>
<dbReference type="SUPFAM" id="SSF48452">
    <property type="entry name" value="TPR-like"/>
    <property type="match status" value="1"/>
</dbReference>
<dbReference type="InterPro" id="IPR019734">
    <property type="entry name" value="TPR_rpt"/>
</dbReference>
<keyword evidence="2 3" id="KW-0802">TPR repeat</keyword>
<sequence>MMDKGYKGVFSKMGEGLLEKFIEDLKRELQERPEDSELLFKLGVAYSRAGKVEEAREVYKKLREIDKGKAKELLDIIYGV</sequence>
<keyword evidence="1" id="KW-0677">Repeat</keyword>
<dbReference type="Pfam" id="PF07719">
    <property type="entry name" value="TPR_2"/>
    <property type="match status" value="1"/>
</dbReference>
<feature type="repeat" description="TPR" evidence="3">
    <location>
        <begin position="36"/>
        <end position="69"/>
    </location>
</feature>
<comment type="caution">
    <text evidence="4">The sequence shown here is derived from an EMBL/GenBank/DDBJ whole genome shotgun (WGS) entry which is preliminary data.</text>
</comment>
<name>A0A7C2Z421_9AQUI</name>
<accession>A0A7C2Z421</accession>
<gene>
    <name evidence="4" type="ORF">ENO47_09880</name>
</gene>
<dbReference type="InterPro" id="IPR013105">
    <property type="entry name" value="TPR_2"/>
</dbReference>
<reference evidence="4" key="1">
    <citation type="journal article" date="2020" name="mSystems">
        <title>Genome- and Community-Level Interaction Insights into Carbon Utilization and Element Cycling Functions of Hydrothermarchaeota in Hydrothermal Sediment.</title>
        <authorList>
            <person name="Zhou Z."/>
            <person name="Liu Y."/>
            <person name="Xu W."/>
            <person name="Pan J."/>
            <person name="Luo Z.H."/>
            <person name="Li M."/>
        </authorList>
    </citation>
    <scope>NUCLEOTIDE SEQUENCE [LARGE SCALE GENOMIC DNA]</scope>
    <source>
        <strain evidence="4">SpSt-132</strain>
    </source>
</reference>
<dbReference type="AlphaFoldDB" id="A0A7C2Z421"/>
<organism evidence="4">
    <name type="scientific">Hydrogenobacter sp</name>
    <dbReference type="NCBI Taxonomy" id="2152829"/>
    <lineage>
        <taxon>Bacteria</taxon>
        <taxon>Pseudomonadati</taxon>
        <taxon>Aquificota</taxon>
        <taxon>Aquificia</taxon>
        <taxon>Aquificales</taxon>
        <taxon>Aquificaceae</taxon>
        <taxon>Hydrogenobacter</taxon>
    </lineage>
</organism>